<dbReference type="RefSeq" id="WP_036833517.1">
    <property type="nucleotide sequence ID" value="NZ_AVPG01000007.1"/>
</dbReference>
<name>A0A0A5G8A0_9BACI</name>
<dbReference type="GO" id="GO:0005886">
    <property type="term" value="C:plasma membrane"/>
    <property type="evidence" value="ECO:0007669"/>
    <property type="project" value="UniProtKB-SubCell"/>
</dbReference>
<feature type="transmembrane region" description="Helical" evidence="7">
    <location>
        <begin position="63"/>
        <end position="81"/>
    </location>
</feature>
<organism evidence="9 10">
    <name type="scientific">Pontibacillus litoralis JSM 072002</name>
    <dbReference type="NCBI Taxonomy" id="1385512"/>
    <lineage>
        <taxon>Bacteria</taxon>
        <taxon>Bacillati</taxon>
        <taxon>Bacillota</taxon>
        <taxon>Bacilli</taxon>
        <taxon>Bacillales</taxon>
        <taxon>Bacillaceae</taxon>
        <taxon>Pontibacillus</taxon>
    </lineage>
</organism>
<comment type="caution">
    <text evidence="9">The sequence shown here is derived from an EMBL/GenBank/DDBJ whole genome shotgun (WGS) entry which is preliminary data.</text>
</comment>
<keyword evidence="10" id="KW-1185">Reference proteome</keyword>
<dbReference type="InterPro" id="IPR055431">
    <property type="entry name" value="RsgI_M"/>
</dbReference>
<evidence type="ECO:0000256" key="1">
    <source>
        <dbReference type="ARBA" id="ARBA00004162"/>
    </source>
</evidence>
<dbReference type="eggNOG" id="ENOG5032YNU">
    <property type="taxonomic scope" value="Bacteria"/>
</dbReference>
<evidence type="ECO:0000256" key="5">
    <source>
        <dbReference type="ARBA" id="ARBA00023136"/>
    </source>
</evidence>
<dbReference type="Pfam" id="PF12791">
    <property type="entry name" value="RsgI_N"/>
    <property type="match status" value="1"/>
</dbReference>
<reference evidence="9 10" key="1">
    <citation type="submission" date="2013-08" db="EMBL/GenBank/DDBJ databases">
        <authorList>
            <person name="Huang J."/>
            <person name="Wang G."/>
        </authorList>
    </citation>
    <scope>NUCLEOTIDE SEQUENCE [LARGE SCALE GENOMIC DNA]</scope>
    <source>
        <strain evidence="9 10">JSM 072002</strain>
    </source>
</reference>
<dbReference type="Pfam" id="PF23750">
    <property type="entry name" value="RsgI_M"/>
    <property type="match status" value="1"/>
</dbReference>
<proteinExistence type="predicted"/>
<dbReference type="EMBL" id="AVPG01000007">
    <property type="protein sequence ID" value="KGX87398.1"/>
    <property type="molecule type" value="Genomic_DNA"/>
</dbReference>
<accession>A0A0A5G8A0</accession>
<keyword evidence="2" id="KW-1003">Cell membrane</keyword>
<feature type="compositionally biased region" description="Polar residues" evidence="6">
    <location>
        <begin position="221"/>
        <end position="238"/>
    </location>
</feature>
<dbReference type="Proteomes" id="UP000030401">
    <property type="component" value="Unassembled WGS sequence"/>
</dbReference>
<comment type="subcellular location">
    <subcellularLocation>
        <location evidence="1">Cell membrane</location>
        <topology evidence="1">Single-pass membrane protein</topology>
    </subcellularLocation>
</comment>
<feature type="domain" description="RsgI N-terminal anti-sigma" evidence="8">
    <location>
        <begin position="2"/>
        <end position="49"/>
    </location>
</feature>
<evidence type="ECO:0000259" key="8">
    <source>
        <dbReference type="PROSITE" id="PS51849"/>
    </source>
</evidence>
<keyword evidence="3 7" id="KW-0812">Transmembrane</keyword>
<feature type="compositionally biased region" description="Polar residues" evidence="6">
    <location>
        <begin position="341"/>
        <end position="354"/>
    </location>
</feature>
<keyword evidence="4 7" id="KW-1133">Transmembrane helix</keyword>
<gene>
    <name evidence="9" type="ORF">N784_15715</name>
</gene>
<evidence type="ECO:0000256" key="3">
    <source>
        <dbReference type="ARBA" id="ARBA00022692"/>
    </source>
</evidence>
<protein>
    <recommendedName>
        <fullName evidence="8">RsgI N-terminal anti-sigma domain-containing protein</fullName>
    </recommendedName>
</protein>
<evidence type="ECO:0000313" key="9">
    <source>
        <dbReference type="EMBL" id="KGX87398.1"/>
    </source>
</evidence>
<keyword evidence="5 7" id="KW-0472">Membrane</keyword>
<evidence type="ECO:0000313" key="10">
    <source>
        <dbReference type="Proteomes" id="UP000030401"/>
    </source>
</evidence>
<dbReference type="InterPro" id="IPR024449">
    <property type="entry name" value="Anti-sigma_RsgI_N"/>
</dbReference>
<evidence type="ECO:0000256" key="2">
    <source>
        <dbReference type="ARBA" id="ARBA00022475"/>
    </source>
</evidence>
<dbReference type="AlphaFoldDB" id="A0A0A5G8A0"/>
<evidence type="ECO:0000256" key="7">
    <source>
        <dbReference type="SAM" id="Phobius"/>
    </source>
</evidence>
<evidence type="ECO:0000256" key="4">
    <source>
        <dbReference type="ARBA" id="ARBA00022989"/>
    </source>
</evidence>
<feature type="compositionally biased region" description="Basic and acidic residues" evidence="6">
    <location>
        <begin position="356"/>
        <end position="382"/>
    </location>
</feature>
<dbReference type="STRING" id="1385512.N784_15715"/>
<dbReference type="OrthoDB" id="9800626at2"/>
<feature type="region of interest" description="Disordered" evidence="6">
    <location>
        <begin position="341"/>
        <end position="449"/>
    </location>
</feature>
<dbReference type="PROSITE" id="PS51849">
    <property type="entry name" value="RSGI_N"/>
    <property type="match status" value="1"/>
</dbReference>
<evidence type="ECO:0000256" key="6">
    <source>
        <dbReference type="SAM" id="MobiDB-lite"/>
    </source>
</evidence>
<feature type="region of interest" description="Disordered" evidence="6">
    <location>
        <begin position="221"/>
        <end position="240"/>
    </location>
</feature>
<sequence length="449" mass="50430">MRKGVIMELHRRYTIVMSQDGTFHKAKPVGKGILGEEIIFEPLEEKNRFPWLFSRNLIPNARFIAVLLVVLIAAIPFYTWYESKQVYAYVNIEMNPSLELRVNEHMNVTELIPLNEDGVSFIDSIHHWENEPVEQVVASIIERGRQKKDMSELREVLIGISYDEPTDNHLLIDRIDKHLESNVSDVVYATFEVPKEFYKEAQQVDESMNEIYAEALEGTESSVKQMNTNQETSPNPTMDSKEKEMIQSFYYNSSEKADQLESISSEMKYDITKRSDEGASSFIYNEQYNVDELLQGIPPSLKKDSSENIAQTLPAHIQEEIQKSVTVREAREVLIQYLQSTKPITPSKHSQPTLKESPDRPKKAKDHEADAPPKKAKGHEADGPPGKAKGHEADGPPGKAKGYEADVPPGKAKGYEADVPPGKAKGHEADVPPGKAKGHEADGPPGQVK</sequence>